<evidence type="ECO:0000313" key="1">
    <source>
        <dbReference type="EMBL" id="VEN35814.1"/>
    </source>
</evidence>
<gene>
    <name evidence="1" type="ORF">CALMAC_LOCUS1614</name>
</gene>
<evidence type="ECO:0000313" key="2">
    <source>
        <dbReference type="Proteomes" id="UP000410492"/>
    </source>
</evidence>
<dbReference type="Proteomes" id="UP000410492">
    <property type="component" value="Unassembled WGS sequence"/>
</dbReference>
<name>A0A653BK01_CALMS</name>
<reference evidence="1 2" key="1">
    <citation type="submission" date="2019-01" db="EMBL/GenBank/DDBJ databases">
        <authorList>
            <person name="Sayadi A."/>
        </authorList>
    </citation>
    <scope>NUCLEOTIDE SEQUENCE [LARGE SCALE GENOMIC DNA]</scope>
</reference>
<protein>
    <submittedName>
        <fullName evidence="1">Uncharacterized protein</fullName>
    </submittedName>
</protein>
<accession>A0A653BK01</accession>
<dbReference type="EMBL" id="CAACVG010001884">
    <property type="protein sequence ID" value="VEN35814.1"/>
    <property type="molecule type" value="Genomic_DNA"/>
</dbReference>
<keyword evidence="2" id="KW-1185">Reference proteome</keyword>
<sequence length="8" mass="913">MQCNTETS</sequence>
<organism evidence="1 2">
    <name type="scientific">Callosobruchus maculatus</name>
    <name type="common">Southern cowpea weevil</name>
    <name type="synonym">Pulse bruchid</name>
    <dbReference type="NCBI Taxonomy" id="64391"/>
    <lineage>
        <taxon>Eukaryota</taxon>
        <taxon>Metazoa</taxon>
        <taxon>Ecdysozoa</taxon>
        <taxon>Arthropoda</taxon>
        <taxon>Hexapoda</taxon>
        <taxon>Insecta</taxon>
        <taxon>Pterygota</taxon>
        <taxon>Neoptera</taxon>
        <taxon>Endopterygota</taxon>
        <taxon>Coleoptera</taxon>
        <taxon>Polyphaga</taxon>
        <taxon>Cucujiformia</taxon>
        <taxon>Chrysomeloidea</taxon>
        <taxon>Chrysomelidae</taxon>
        <taxon>Bruchinae</taxon>
        <taxon>Bruchini</taxon>
        <taxon>Callosobruchus</taxon>
    </lineage>
</organism>
<proteinExistence type="predicted"/>